<name>A0A502ENK1_9FLAO</name>
<gene>
    <name evidence="2" type="ORF">EAH81_13865</name>
</gene>
<dbReference type="AlphaFoldDB" id="A0A502ENK1"/>
<evidence type="ECO:0000313" key="3">
    <source>
        <dbReference type="Proteomes" id="UP000319700"/>
    </source>
</evidence>
<evidence type="ECO:0000313" key="2">
    <source>
        <dbReference type="EMBL" id="TPG39328.1"/>
    </source>
</evidence>
<sequence>MENVYILEHIYEIKEVEEVKFIGVFSRYEEAKSVVQKLKDLPGFNKFDEKCLVINECKLNHYEWTSGFINWEEANK</sequence>
<reference evidence="2 3" key="1">
    <citation type="journal article" date="2019" name="Environ. Microbiol.">
        <title>Species interactions and distinct microbial communities in high Arctic permafrost affected cryosols are associated with the CH4 and CO2 gas fluxes.</title>
        <authorList>
            <person name="Altshuler I."/>
            <person name="Hamel J."/>
            <person name="Turney S."/>
            <person name="Magnuson E."/>
            <person name="Levesque R."/>
            <person name="Greer C."/>
            <person name="Whyte L.G."/>
        </authorList>
    </citation>
    <scope>NUCLEOTIDE SEQUENCE [LARGE SCALE GENOMIC DNA]</scope>
    <source>
        <strain evidence="2 3">42</strain>
    </source>
</reference>
<evidence type="ECO:0000259" key="1">
    <source>
        <dbReference type="Pfam" id="PF24024"/>
    </source>
</evidence>
<comment type="caution">
    <text evidence="2">The sequence shown here is derived from an EMBL/GenBank/DDBJ whole genome shotgun (WGS) entry which is preliminary data.</text>
</comment>
<dbReference type="Proteomes" id="UP000319700">
    <property type="component" value="Unassembled WGS sequence"/>
</dbReference>
<accession>A0A502ENK1</accession>
<organism evidence="2 3">
    <name type="scientific">Flavobacterium pectinovorum</name>
    <dbReference type="NCBI Taxonomy" id="29533"/>
    <lineage>
        <taxon>Bacteria</taxon>
        <taxon>Pseudomonadati</taxon>
        <taxon>Bacteroidota</taxon>
        <taxon>Flavobacteriia</taxon>
        <taxon>Flavobacteriales</taxon>
        <taxon>Flavobacteriaceae</taxon>
        <taxon>Flavobacterium</taxon>
    </lineage>
</organism>
<dbReference type="Pfam" id="PF24024">
    <property type="entry name" value="DUF7336"/>
    <property type="match status" value="1"/>
</dbReference>
<dbReference type="OrthoDB" id="1453790at2"/>
<dbReference type="EMBL" id="RCZH01000008">
    <property type="protein sequence ID" value="TPG39328.1"/>
    <property type="molecule type" value="Genomic_DNA"/>
</dbReference>
<protein>
    <recommendedName>
        <fullName evidence="1">DUF7336 domain-containing protein</fullName>
    </recommendedName>
</protein>
<keyword evidence="3" id="KW-1185">Reference proteome</keyword>
<feature type="domain" description="DUF7336" evidence="1">
    <location>
        <begin position="4"/>
        <end position="67"/>
    </location>
</feature>
<proteinExistence type="predicted"/>
<dbReference type="InterPro" id="IPR055760">
    <property type="entry name" value="DUF7336"/>
</dbReference>
<dbReference type="RefSeq" id="WP_140507949.1">
    <property type="nucleotide sequence ID" value="NZ_RCZH01000008.1"/>
</dbReference>